<feature type="compositionally biased region" description="Basic and acidic residues" evidence="2">
    <location>
        <begin position="955"/>
        <end position="966"/>
    </location>
</feature>
<dbReference type="Gene3D" id="2.40.160.160">
    <property type="entry name" value="Inverse autotransporter, beta-domain"/>
    <property type="match status" value="1"/>
</dbReference>
<dbReference type="InterPro" id="IPR041498">
    <property type="entry name" value="Big_6"/>
</dbReference>
<dbReference type="STRING" id="123899.SAMEA3906487_02822"/>
<dbReference type="GO" id="GO:0009279">
    <property type="term" value="C:cell outer membrane"/>
    <property type="evidence" value="ECO:0007669"/>
    <property type="project" value="TreeGrafter"/>
</dbReference>
<feature type="compositionally biased region" description="Polar residues" evidence="2">
    <location>
        <begin position="1461"/>
        <end position="1473"/>
    </location>
</feature>
<feature type="domain" description="Bacterial Ig" evidence="5">
    <location>
        <begin position="1112"/>
        <end position="1178"/>
    </location>
</feature>
<feature type="domain" description="Bacterial Ig" evidence="5">
    <location>
        <begin position="1451"/>
        <end position="1535"/>
    </location>
</feature>
<comment type="similarity">
    <text evidence="1">Belongs to the intimin/invasin family.</text>
</comment>
<evidence type="ECO:0000313" key="6">
    <source>
        <dbReference type="EMBL" id="SAI71558.1"/>
    </source>
</evidence>
<dbReference type="NCBIfam" id="NF033510">
    <property type="entry name" value="Ca_tandemer"/>
    <property type="match status" value="6"/>
</dbReference>
<dbReference type="Gene3D" id="2.60.40.10">
    <property type="entry name" value="Immunoglobulins"/>
    <property type="match status" value="13"/>
</dbReference>
<dbReference type="GeneID" id="56589924"/>
<dbReference type="Proteomes" id="UP000076825">
    <property type="component" value="Chromosome 1"/>
</dbReference>
<accession>A0A157SM61</accession>
<dbReference type="EMBL" id="LT546645">
    <property type="protein sequence ID" value="SAI71558.1"/>
    <property type="molecule type" value="Genomic_DNA"/>
</dbReference>
<evidence type="ECO:0000259" key="3">
    <source>
        <dbReference type="Pfam" id="PF11924"/>
    </source>
</evidence>
<dbReference type="InterPro" id="IPR013783">
    <property type="entry name" value="Ig-like_fold"/>
</dbReference>
<feature type="compositionally biased region" description="Polar residues" evidence="2">
    <location>
        <begin position="1401"/>
        <end position="1415"/>
    </location>
</feature>
<feature type="domain" description="Bacterial Ig" evidence="5">
    <location>
        <begin position="1181"/>
        <end position="1261"/>
    </location>
</feature>
<feature type="region of interest" description="Disordered" evidence="2">
    <location>
        <begin position="1443"/>
        <end position="1512"/>
    </location>
</feature>
<dbReference type="InterPro" id="IPR024519">
    <property type="entry name" value="IAT_beta"/>
</dbReference>
<dbReference type="PATRIC" id="fig|123899.6.peg.2810"/>
<feature type="domain" description="Bacterial Ig" evidence="5">
    <location>
        <begin position="1273"/>
        <end position="1351"/>
    </location>
</feature>
<dbReference type="PANTHER" id="PTHR39576:SF2">
    <property type="entry name" value="ATTACHING AND EFFACING PROTEIN HOMOLOG-RELATED"/>
    <property type="match status" value="1"/>
</dbReference>
<sequence length="1766" mass="184305">MNKKLYRVVWSIARRAWVVADERARNSRSTRASRRRGSRGRDVVAIAVGGSLVTQALLPLSALAQEAPTVPVAAQQGRDSGWSRRLAGQVESLARAQAEGRRDGQLNADYLKREAQAQVNASLQRGVQAVKDSGLPFLRNLQGGLSHDFHTGRSALQLDTIDEVYRAGPNTGLLQLGAHNQNDRPTANAGLVYRRDVNEALMLGANAFLDYEFGKQHLRGSVGIEAIAPEFTLYGNVYVPMSQWRGAKRDGRRQERPASGMDIGGRYQPSVAPGLSLKAAYFRWNGANIDYFDTGRVQDRASGFKYGLEYRPVPLVSLGLEQIKVVGGERQTRVQLGLFIHFSEPLSKQLRRGASGAPAFSLDNPRHALVERENRIVLNTRHKEITLPLSLSLVSTHPVDGRVTVTGLTQPRATVSLRMPDGSSGSVTADVAGRFSYTSQHDQPSGAVVLGAANTRGDRSRELTYPYVDEVTLGDLRVVVMTKAVNPVDHSVILDGNTEPMMEVRVVFPGGEAMSVRADDKGNFRVGSRKRVSEGRIMVQAIDPETHKEARTVVEHVPPAIVAPTIDEVTTDAGTGRVTVTGLAEPGSEVELRFTDHSRVRVPVGDDGHYRVTSAGDIPSGELQAVRVPKADEGEVASRHLYKDNHDKTPPGTPVIATLSTNPDDGRLTVAGSAEPGAEVTVTFPDGTTKTVRADADGTYTATSDGDVPSGTIMVNATDASGNTSGKASREYADDVDRTPPAVTISGTATHADTGRVTVTGMAEPDAKVLVRFPDGTEKMGRAEADGSYTVTSDHDIPSGMIAAQAQDTAGNKSPQAFRRYTDEADKSAPEPPTITTLTASEDDGRLTVTGTAEAGADVTVTFPNDTTTTVRADGDGRYVATSARDVPSGMVRASATDAAGNTSDEVTRQYTDTVDRTPPAITITGTTADAATGRVTVSGTTEADADVTITFPDGTRKTAKADGEGRFTLTSDGSMPSGDIKAKSRDKAGNESPPITQAYIDTTAPAVSIIAATTDPATGKVTVTGASEAGARIALRFPDGQTITVTADAGGNYSAASPRDVTASGNITAIATDASGNHSPQANKAYTDDVDKTAPEGVVITSARADASGRVTVTGTAEPHSTVTIAWPGGETKTTMAGTDGSYTASSARPVPSGDITATATDKSGNTGPAATHAYTDETAPPAPTFTTVDTDDTTGVVTVTGKAEPGSTVTVTLPGGASKTVPADATSGVFTATSDGDVPAGIFRASARDAAGNVSPEARRDYADTVDKTPPAAPLITTLTPDTTHGRLTVTGTAEPGSTVTVTFPDGTEKTVTATEGGAYTATSENDVSSGAIKASATDAQGNKSPETTRDYIDAVDKVAPVVTITELATAAETGRVTVTGHTEPEAAVRVTFPDGSHKNTTAGRDGSYSATSDADIASGGIRAQATDAAGNASAEVTRRYDDSVDKTAPDAPVITGVATDSSSGRVTVTGTAEPGAEVTLTFPDGSTKTGTADATNGAFTATSDGDVPTGEIKARATDAARNESPQASRHYEDEVVDLRPPAAPTISSMTTDARNGHVTVQGTADPGVEVKVTFPGDTEVRVTADSSGNYRASSGKDIAGGQVKAVALRGTLSSDEVTGTYTDTWLPPLPKGAFTSVLETDRWYLMYLTKQAGAGFTAQVGSVNLAYASNPESVSVSVEPRNASDTAAVTVADFLRPLVTKKILYDRRTGENALFIGFQDRGGWETKPYRAIPAGIYEDRILVKITTPTGTASVLLGFSITDG</sequence>
<feature type="region of interest" description="Disordered" evidence="2">
    <location>
        <begin position="1256"/>
        <end position="1275"/>
    </location>
</feature>
<feature type="region of interest" description="Disordered" evidence="2">
    <location>
        <begin position="1160"/>
        <end position="1194"/>
    </location>
</feature>
<dbReference type="KEGG" id="btrm:SAMEA390648702822"/>
<gene>
    <name evidence="6" type="primary">bipA_2</name>
    <name evidence="6" type="ORF">SAMEA3906487_02822</name>
</gene>
<feature type="compositionally biased region" description="Low complexity" evidence="2">
    <location>
        <begin position="1178"/>
        <end position="1194"/>
    </location>
</feature>
<dbReference type="InterPro" id="IPR051715">
    <property type="entry name" value="Intimin-Invasin_domain"/>
</dbReference>
<dbReference type="Pfam" id="PF17936">
    <property type="entry name" value="Big_6"/>
    <property type="match status" value="10"/>
</dbReference>
<dbReference type="Pfam" id="PF13018">
    <property type="entry name" value="ESPR"/>
    <property type="match status" value="1"/>
</dbReference>
<feature type="region of interest" description="Disordered" evidence="2">
    <location>
        <begin position="955"/>
        <end position="996"/>
    </location>
</feature>
<dbReference type="InterPro" id="IPR024973">
    <property type="entry name" value="ESPR"/>
</dbReference>
<reference evidence="6 7" key="1">
    <citation type="submission" date="2016-04" db="EMBL/GenBank/DDBJ databases">
        <authorList>
            <consortium name="Pathogen Informatics"/>
        </authorList>
    </citation>
    <scope>NUCLEOTIDE SEQUENCE [LARGE SCALE GENOMIC DNA]</scope>
    <source>
        <strain evidence="6 7">H044680328</strain>
    </source>
</reference>
<dbReference type="OrthoDB" id="8641966at2"/>
<dbReference type="RefSeq" id="WP_063492099.1">
    <property type="nucleotide sequence ID" value="NZ_CP016340.1"/>
</dbReference>
<evidence type="ECO:0000256" key="2">
    <source>
        <dbReference type="SAM" id="MobiDB-lite"/>
    </source>
</evidence>
<proteinExistence type="inferred from homology"/>
<feature type="domain" description="Bacterial Ig" evidence="5">
    <location>
        <begin position="829"/>
        <end position="913"/>
    </location>
</feature>
<protein>
    <submittedName>
        <fullName evidence="6">Outer membrane ligand binding protein</fullName>
    </submittedName>
</protein>
<evidence type="ECO:0000259" key="4">
    <source>
        <dbReference type="Pfam" id="PF13018"/>
    </source>
</evidence>
<dbReference type="InterPro" id="IPR038177">
    <property type="entry name" value="IAT_beta_sf"/>
</dbReference>
<feature type="domain" description="ESPR" evidence="4">
    <location>
        <begin position="1"/>
        <end position="40"/>
    </location>
</feature>
<evidence type="ECO:0000256" key="1">
    <source>
        <dbReference type="ARBA" id="ARBA00010116"/>
    </source>
</evidence>
<organism evidence="6 7">
    <name type="scientific">Bordetella trematum</name>
    <dbReference type="NCBI Taxonomy" id="123899"/>
    <lineage>
        <taxon>Bacteria</taxon>
        <taxon>Pseudomonadati</taxon>
        <taxon>Pseudomonadota</taxon>
        <taxon>Betaproteobacteria</taxon>
        <taxon>Burkholderiales</taxon>
        <taxon>Alcaligenaceae</taxon>
        <taxon>Bordetella</taxon>
    </lineage>
</organism>
<feature type="domain" description="Bacterial Ig" evidence="5">
    <location>
        <begin position="757"/>
        <end position="817"/>
    </location>
</feature>
<feature type="domain" description="Bacterial Ig" evidence="5">
    <location>
        <begin position="667"/>
        <end position="732"/>
    </location>
</feature>
<dbReference type="Pfam" id="PF11924">
    <property type="entry name" value="IAT_beta"/>
    <property type="match status" value="1"/>
</dbReference>
<feature type="compositionally biased region" description="Basic and acidic residues" evidence="2">
    <location>
        <begin position="981"/>
        <end position="990"/>
    </location>
</feature>
<feature type="compositionally biased region" description="Polar residues" evidence="2">
    <location>
        <begin position="1487"/>
        <end position="1506"/>
    </location>
</feature>
<keyword evidence="7" id="KW-1185">Reference proteome</keyword>
<evidence type="ECO:0000313" key="7">
    <source>
        <dbReference type="Proteomes" id="UP000076825"/>
    </source>
</evidence>
<feature type="compositionally biased region" description="Polar residues" evidence="2">
    <location>
        <begin position="1160"/>
        <end position="1170"/>
    </location>
</feature>
<feature type="region of interest" description="Disordered" evidence="2">
    <location>
        <begin position="1396"/>
        <end position="1415"/>
    </location>
</feature>
<evidence type="ECO:0000259" key="5">
    <source>
        <dbReference type="Pfam" id="PF17936"/>
    </source>
</evidence>
<feature type="domain" description="Bacterial Ig" evidence="5">
    <location>
        <begin position="1378"/>
        <end position="1441"/>
    </location>
</feature>
<feature type="domain" description="Bacterial Ig" evidence="5">
    <location>
        <begin position="1022"/>
        <end position="1088"/>
    </location>
</feature>
<name>A0A157SM61_9BORD</name>
<dbReference type="PANTHER" id="PTHR39576">
    <property type="entry name" value="ATTACHING AND EFFACING PROTEIN HOMOLOG-RELATED-RELATED"/>
    <property type="match status" value="1"/>
</dbReference>
<feature type="domain" description="Inverse autotransporter beta-domain" evidence="3">
    <location>
        <begin position="105"/>
        <end position="374"/>
    </location>
</feature>
<feature type="domain" description="Bacterial Ig" evidence="5">
    <location>
        <begin position="936"/>
        <end position="998"/>
    </location>
</feature>
<feature type="compositionally biased region" description="Basic and acidic residues" evidence="2">
    <location>
        <begin position="1259"/>
        <end position="1269"/>
    </location>
</feature>